<protein>
    <submittedName>
        <fullName evidence="2">Uncharacterized protein</fullName>
    </submittedName>
</protein>
<name>A0A8X6J7L7_TRICU</name>
<keyword evidence="1" id="KW-0472">Membrane</keyword>
<proteinExistence type="predicted"/>
<dbReference type="Proteomes" id="UP000887116">
    <property type="component" value="Unassembled WGS sequence"/>
</dbReference>
<dbReference type="AlphaFoldDB" id="A0A8X6J7L7"/>
<evidence type="ECO:0000313" key="3">
    <source>
        <dbReference type="Proteomes" id="UP000887116"/>
    </source>
</evidence>
<gene>
    <name evidence="2" type="ORF">TNCT_16871</name>
</gene>
<reference evidence="2" key="1">
    <citation type="submission" date="2020-07" db="EMBL/GenBank/DDBJ databases">
        <title>Multicomponent nature underlies the extraordinary mechanical properties of spider dragline silk.</title>
        <authorList>
            <person name="Kono N."/>
            <person name="Nakamura H."/>
            <person name="Mori M."/>
            <person name="Yoshida Y."/>
            <person name="Ohtoshi R."/>
            <person name="Malay A.D."/>
            <person name="Moran D.A.P."/>
            <person name="Tomita M."/>
            <person name="Numata K."/>
            <person name="Arakawa K."/>
        </authorList>
    </citation>
    <scope>NUCLEOTIDE SEQUENCE</scope>
</reference>
<keyword evidence="1" id="KW-0812">Transmembrane</keyword>
<evidence type="ECO:0000256" key="1">
    <source>
        <dbReference type="SAM" id="Phobius"/>
    </source>
</evidence>
<keyword evidence="1" id="KW-1133">Transmembrane helix</keyword>
<accession>A0A8X6J7L7</accession>
<feature type="transmembrane region" description="Helical" evidence="1">
    <location>
        <begin position="48"/>
        <end position="67"/>
    </location>
</feature>
<dbReference type="EMBL" id="BMAO01024423">
    <property type="protein sequence ID" value="GFQ95265.1"/>
    <property type="molecule type" value="Genomic_DNA"/>
</dbReference>
<keyword evidence="3" id="KW-1185">Reference proteome</keyword>
<sequence length="124" mass="14039">MVINLTHFFEKLANAMQIYFSPESKSHVRQQHGSPHIITLKNVYPTHLIIVSYIAALFTTDLLFYFITLGAASFDKVCLHGATVGQGYPLFSNQDQIKAFKCETFLSIVAYFSDKTFQRIGVVK</sequence>
<organism evidence="2 3">
    <name type="scientific">Trichonephila clavata</name>
    <name type="common">Joro spider</name>
    <name type="synonym">Nephila clavata</name>
    <dbReference type="NCBI Taxonomy" id="2740835"/>
    <lineage>
        <taxon>Eukaryota</taxon>
        <taxon>Metazoa</taxon>
        <taxon>Ecdysozoa</taxon>
        <taxon>Arthropoda</taxon>
        <taxon>Chelicerata</taxon>
        <taxon>Arachnida</taxon>
        <taxon>Araneae</taxon>
        <taxon>Araneomorphae</taxon>
        <taxon>Entelegynae</taxon>
        <taxon>Araneoidea</taxon>
        <taxon>Nephilidae</taxon>
        <taxon>Trichonephila</taxon>
    </lineage>
</organism>
<evidence type="ECO:0000313" key="2">
    <source>
        <dbReference type="EMBL" id="GFQ95265.1"/>
    </source>
</evidence>
<comment type="caution">
    <text evidence="2">The sequence shown here is derived from an EMBL/GenBank/DDBJ whole genome shotgun (WGS) entry which is preliminary data.</text>
</comment>